<accession>A0A5J4KTV1</accession>
<dbReference type="AlphaFoldDB" id="A0A5J4KTV1"/>
<proteinExistence type="predicted"/>
<evidence type="ECO:0000313" key="2">
    <source>
        <dbReference type="Proteomes" id="UP000326912"/>
    </source>
</evidence>
<organism evidence="1 2">
    <name type="scientific">Dictyobacter vulcani</name>
    <dbReference type="NCBI Taxonomy" id="2607529"/>
    <lineage>
        <taxon>Bacteria</taxon>
        <taxon>Bacillati</taxon>
        <taxon>Chloroflexota</taxon>
        <taxon>Ktedonobacteria</taxon>
        <taxon>Ktedonobacterales</taxon>
        <taxon>Dictyobacteraceae</taxon>
        <taxon>Dictyobacter</taxon>
    </lineage>
</organism>
<comment type="caution">
    <text evidence="1">The sequence shown here is derived from an EMBL/GenBank/DDBJ whole genome shotgun (WGS) entry which is preliminary data.</text>
</comment>
<evidence type="ECO:0000313" key="1">
    <source>
        <dbReference type="EMBL" id="GER89489.1"/>
    </source>
</evidence>
<keyword evidence="2" id="KW-1185">Reference proteome</keyword>
<name>A0A5J4KTV1_9CHLR</name>
<reference evidence="1 2" key="1">
    <citation type="submission" date="2019-10" db="EMBL/GenBank/DDBJ databases">
        <title>Dictyobacter vulcani sp. nov., within the class Ktedonobacteria, isolated from soil of volcanic Mt. Zao.</title>
        <authorList>
            <person name="Zheng Y."/>
            <person name="Wang C.M."/>
            <person name="Sakai Y."/>
            <person name="Abe K."/>
            <person name="Yokota A."/>
            <person name="Yabe S."/>
        </authorList>
    </citation>
    <scope>NUCLEOTIDE SEQUENCE [LARGE SCALE GENOMIC DNA]</scope>
    <source>
        <strain evidence="1 2">W12</strain>
    </source>
</reference>
<dbReference type="EMBL" id="BKZW01000001">
    <property type="protein sequence ID" value="GER89489.1"/>
    <property type="molecule type" value="Genomic_DNA"/>
</dbReference>
<sequence>MFANKRCLMPADRQKYMQFVARRIALLTMFASIPPTAPLVAALELPLVTLSGSIPPIITIM</sequence>
<gene>
    <name evidence="1" type="ORF">KDW_36510</name>
</gene>
<dbReference type="Proteomes" id="UP000326912">
    <property type="component" value="Unassembled WGS sequence"/>
</dbReference>
<protein>
    <submittedName>
        <fullName evidence="1">Uncharacterized protein</fullName>
    </submittedName>
</protein>